<accession>A0A8C5HZU0</accession>
<evidence type="ECO:0000256" key="2">
    <source>
        <dbReference type="ARBA" id="ARBA00022659"/>
    </source>
</evidence>
<proteinExistence type="predicted"/>
<dbReference type="AlphaFoldDB" id="A0A8C5HZU0"/>
<dbReference type="InterPro" id="IPR035976">
    <property type="entry name" value="Sushi/SCR/CCP_sf"/>
</dbReference>
<reference evidence="8" key="1">
    <citation type="submission" date="2020-06" db="EMBL/GenBank/DDBJ databases">
        <authorList>
            <consortium name="Wellcome Sanger Institute Data Sharing"/>
        </authorList>
    </citation>
    <scope>NUCLEOTIDE SEQUENCE [LARGE SCALE GENOMIC DNA]</scope>
</reference>
<keyword evidence="6" id="KW-0812">Transmembrane</keyword>
<dbReference type="InterPro" id="IPR051503">
    <property type="entry name" value="ComplSys_Reg/VirEntry_Med"/>
</dbReference>
<sequence length="234" mass="26320">VWYLVFLEHNVACLSTAQFCNPSNLNHGYFVPVKATNQHGANLTYACEEGHKPVAKGWWTRVTCQGERWSPVKMHAFPPTVANGTYRKNLNGWYEVNNVISITCNKGYEHTGQYSTAKCLGGVWSSLPSCQRKLLIAFKCEEITFQILLVITVTLLFFFLQSLSIHAWMFAVDSNVQYKCQRGYTAVGGHTTASVTCRDGQWTRRPSCSNPGSNFFAAPKTNPQKLYFTKLEGI</sequence>
<evidence type="ECO:0000256" key="5">
    <source>
        <dbReference type="PROSITE-ProRule" id="PRU00302"/>
    </source>
</evidence>
<dbReference type="Gene3D" id="2.10.70.10">
    <property type="entry name" value="Complement Module, domain 1"/>
    <property type="match status" value="3"/>
</dbReference>
<feature type="domain" description="Sushi" evidence="7">
    <location>
        <begin position="73"/>
        <end position="132"/>
    </location>
</feature>
<evidence type="ECO:0000256" key="3">
    <source>
        <dbReference type="ARBA" id="ARBA00022729"/>
    </source>
</evidence>
<comment type="caution">
    <text evidence="5">Lacks conserved residue(s) required for the propagation of feature annotation.</text>
</comment>
<evidence type="ECO:0000313" key="8">
    <source>
        <dbReference type="Ensembl" id="ENSGWIP00000052470.1"/>
    </source>
</evidence>
<dbReference type="PANTHER" id="PTHR45785:SF2">
    <property type="entry name" value="COMPLEMENT FACTOR H-RELATED"/>
    <property type="match status" value="1"/>
</dbReference>
<keyword evidence="6" id="KW-1133">Transmembrane helix</keyword>
<keyword evidence="6" id="KW-0472">Membrane</keyword>
<evidence type="ECO:0000256" key="1">
    <source>
        <dbReference type="ARBA" id="ARBA00004328"/>
    </source>
</evidence>
<dbReference type="SUPFAM" id="SSF57535">
    <property type="entry name" value="Complement control module/SCR domain"/>
    <property type="match status" value="3"/>
</dbReference>
<dbReference type="InterPro" id="IPR000436">
    <property type="entry name" value="Sushi_SCR_CCP_dom"/>
</dbReference>
<keyword evidence="4" id="KW-1015">Disulfide bond</keyword>
<evidence type="ECO:0000313" key="9">
    <source>
        <dbReference type="Proteomes" id="UP000694680"/>
    </source>
</evidence>
<protein>
    <recommendedName>
        <fullName evidence="7">Sushi domain-containing protein</fullName>
    </recommendedName>
</protein>
<dbReference type="Pfam" id="PF00084">
    <property type="entry name" value="Sushi"/>
    <property type="match status" value="3"/>
</dbReference>
<organism evidence="8 9">
    <name type="scientific">Gouania willdenowi</name>
    <name type="common">Blunt-snouted clingfish</name>
    <name type="synonym">Lepadogaster willdenowi</name>
    <dbReference type="NCBI Taxonomy" id="441366"/>
    <lineage>
        <taxon>Eukaryota</taxon>
        <taxon>Metazoa</taxon>
        <taxon>Chordata</taxon>
        <taxon>Craniata</taxon>
        <taxon>Vertebrata</taxon>
        <taxon>Euteleostomi</taxon>
        <taxon>Actinopterygii</taxon>
        <taxon>Neopterygii</taxon>
        <taxon>Teleostei</taxon>
        <taxon>Neoteleostei</taxon>
        <taxon>Acanthomorphata</taxon>
        <taxon>Ovalentaria</taxon>
        <taxon>Blenniimorphae</taxon>
        <taxon>Blenniiformes</taxon>
        <taxon>Gobiesocoidei</taxon>
        <taxon>Gobiesocidae</taxon>
        <taxon>Gobiesocinae</taxon>
        <taxon>Gouania</taxon>
    </lineage>
</organism>
<dbReference type="PANTHER" id="PTHR45785">
    <property type="entry name" value="COMPLEMENT FACTOR H-RELATED"/>
    <property type="match status" value="1"/>
</dbReference>
<keyword evidence="3" id="KW-0732">Signal</keyword>
<feature type="transmembrane region" description="Helical" evidence="6">
    <location>
        <begin position="143"/>
        <end position="160"/>
    </location>
</feature>
<evidence type="ECO:0000256" key="6">
    <source>
        <dbReference type="SAM" id="Phobius"/>
    </source>
</evidence>
<evidence type="ECO:0000256" key="4">
    <source>
        <dbReference type="ARBA" id="ARBA00023157"/>
    </source>
</evidence>
<name>A0A8C5HZU0_GOUWI</name>
<dbReference type="Ensembl" id="ENSGWIT00000056625.1">
    <property type="protein sequence ID" value="ENSGWIP00000052470.1"/>
    <property type="gene ID" value="ENSGWIG00000025325.1"/>
</dbReference>
<reference evidence="8" key="2">
    <citation type="submission" date="2025-08" db="UniProtKB">
        <authorList>
            <consortium name="Ensembl"/>
        </authorList>
    </citation>
    <scope>IDENTIFICATION</scope>
</reference>
<dbReference type="CDD" id="cd00033">
    <property type="entry name" value="CCP"/>
    <property type="match status" value="3"/>
</dbReference>
<comment type="subcellular location">
    <subcellularLocation>
        <location evidence="1">Virion</location>
    </subcellularLocation>
</comment>
<keyword evidence="2 5" id="KW-0768">Sushi</keyword>
<feature type="domain" description="Sushi" evidence="7">
    <location>
        <begin position="138"/>
        <end position="210"/>
    </location>
</feature>
<keyword evidence="9" id="KW-1185">Reference proteome</keyword>
<reference evidence="8" key="3">
    <citation type="submission" date="2025-09" db="UniProtKB">
        <authorList>
            <consortium name="Ensembl"/>
        </authorList>
    </citation>
    <scope>IDENTIFICATION</scope>
</reference>
<evidence type="ECO:0000259" key="7">
    <source>
        <dbReference type="PROSITE" id="PS50923"/>
    </source>
</evidence>
<dbReference type="PROSITE" id="PS50923">
    <property type="entry name" value="SUSHI"/>
    <property type="match status" value="2"/>
</dbReference>
<dbReference type="SMART" id="SM00032">
    <property type="entry name" value="CCP"/>
    <property type="match status" value="3"/>
</dbReference>
<dbReference type="Proteomes" id="UP000694680">
    <property type="component" value="Chromosome 17"/>
</dbReference>